<dbReference type="EMBL" id="JAJJMB010014022">
    <property type="protein sequence ID" value="KAI3863729.1"/>
    <property type="molecule type" value="Genomic_DNA"/>
</dbReference>
<feature type="domain" description="SWIM-type" evidence="2">
    <location>
        <begin position="50"/>
        <end position="82"/>
    </location>
</feature>
<evidence type="ECO:0000313" key="4">
    <source>
        <dbReference type="Proteomes" id="UP001202328"/>
    </source>
</evidence>
<evidence type="ECO:0000259" key="2">
    <source>
        <dbReference type="PROSITE" id="PS50966"/>
    </source>
</evidence>
<comment type="caution">
    <text evidence="3">The sequence shown here is derived from an EMBL/GenBank/DDBJ whole genome shotgun (WGS) entry which is preliminary data.</text>
</comment>
<dbReference type="AlphaFoldDB" id="A0AAD4S515"/>
<dbReference type="PROSITE" id="PS50966">
    <property type="entry name" value="ZF_SWIM"/>
    <property type="match status" value="1"/>
</dbReference>
<evidence type="ECO:0000313" key="3">
    <source>
        <dbReference type="EMBL" id="KAI3863729.1"/>
    </source>
</evidence>
<keyword evidence="1" id="KW-0479">Metal-binding</keyword>
<dbReference type="GO" id="GO:0008270">
    <property type="term" value="F:zinc ion binding"/>
    <property type="evidence" value="ECO:0007669"/>
    <property type="project" value="UniProtKB-KW"/>
</dbReference>
<dbReference type="Proteomes" id="UP001202328">
    <property type="component" value="Unassembled WGS sequence"/>
</dbReference>
<dbReference type="InterPro" id="IPR007527">
    <property type="entry name" value="Znf_SWIM"/>
</dbReference>
<keyword evidence="4" id="KW-1185">Reference proteome</keyword>
<evidence type="ECO:0000256" key="1">
    <source>
        <dbReference type="PROSITE-ProRule" id="PRU00325"/>
    </source>
</evidence>
<keyword evidence="1" id="KW-0863">Zinc-finger</keyword>
<dbReference type="Pfam" id="PF04434">
    <property type="entry name" value="SWIM"/>
    <property type="match status" value="1"/>
</dbReference>
<keyword evidence="1" id="KW-0862">Zinc</keyword>
<proteinExistence type="predicted"/>
<gene>
    <name evidence="3" type="ORF">MKW98_031321</name>
</gene>
<organism evidence="3 4">
    <name type="scientific">Papaver atlanticum</name>
    <dbReference type="NCBI Taxonomy" id="357466"/>
    <lineage>
        <taxon>Eukaryota</taxon>
        <taxon>Viridiplantae</taxon>
        <taxon>Streptophyta</taxon>
        <taxon>Embryophyta</taxon>
        <taxon>Tracheophyta</taxon>
        <taxon>Spermatophyta</taxon>
        <taxon>Magnoliopsida</taxon>
        <taxon>Ranunculales</taxon>
        <taxon>Papaveraceae</taxon>
        <taxon>Papaveroideae</taxon>
        <taxon>Papaver</taxon>
    </lineage>
</organism>
<sequence>KQQGEGYPDGGVMPRAEKIYKENRDKAHFYNRIPSTQHEWSVVNAHGNKWNVHLQEHTCDCNYWKVTGIPCPHVIQASFYNKNADWKRLLDPYHSVANYRSQYEGFVGTILDQKSWPKSQVSFY</sequence>
<protein>
    <recommendedName>
        <fullName evidence="2">SWIM-type domain-containing protein</fullName>
    </recommendedName>
</protein>
<accession>A0AAD4S515</accession>
<reference evidence="3" key="1">
    <citation type="submission" date="2022-04" db="EMBL/GenBank/DDBJ databases">
        <title>A functionally conserved STORR gene fusion in Papaver species that diverged 16.8 million years ago.</title>
        <authorList>
            <person name="Catania T."/>
        </authorList>
    </citation>
    <scope>NUCLEOTIDE SEQUENCE</scope>
    <source>
        <strain evidence="3">S-188037</strain>
    </source>
</reference>
<name>A0AAD4S515_9MAGN</name>
<feature type="non-terminal residue" evidence="3">
    <location>
        <position position="124"/>
    </location>
</feature>